<dbReference type="EMBL" id="BMUW01000004">
    <property type="protein sequence ID" value="GGZ51555.1"/>
    <property type="molecule type" value="Genomic_DNA"/>
</dbReference>
<dbReference type="Proteomes" id="UP000624183">
    <property type="component" value="Unassembled WGS sequence"/>
</dbReference>
<reference evidence="2" key="1">
    <citation type="journal article" date="2019" name="Int. J. Syst. Evol. Microbiol.">
        <title>The Global Catalogue of Microorganisms (GCM) 10K type strain sequencing project: providing services to taxonomists for standard genome sequencing and annotation.</title>
        <authorList>
            <consortium name="The Broad Institute Genomics Platform"/>
            <consortium name="The Broad Institute Genome Sequencing Center for Infectious Disease"/>
            <person name="Wu L."/>
            <person name="Ma J."/>
        </authorList>
    </citation>
    <scope>NUCLEOTIDE SEQUENCE [LARGE SCALE GENOMIC DNA]</scope>
    <source>
        <strain evidence="2">JCM 4602</strain>
    </source>
</reference>
<evidence type="ECO:0000313" key="1">
    <source>
        <dbReference type="EMBL" id="GGZ51555.1"/>
    </source>
</evidence>
<comment type="caution">
    <text evidence="1">The sequence shown here is derived from an EMBL/GenBank/DDBJ whole genome shotgun (WGS) entry which is preliminary data.</text>
</comment>
<accession>A0ABQ3BMB8</accession>
<organism evidence="1 2">
    <name type="scientific">Streptomyces rubiginosohelvolus</name>
    <dbReference type="NCBI Taxonomy" id="67362"/>
    <lineage>
        <taxon>Bacteria</taxon>
        <taxon>Bacillati</taxon>
        <taxon>Actinomycetota</taxon>
        <taxon>Actinomycetes</taxon>
        <taxon>Kitasatosporales</taxon>
        <taxon>Streptomycetaceae</taxon>
        <taxon>Streptomyces</taxon>
    </lineage>
</organism>
<keyword evidence="2" id="KW-1185">Reference proteome</keyword>
<name>A0ABQ3BMB8_9ACTN</name>
<gene>
    <name evidence="1" type="ORF">GCM10010328_27760</name>
</gene>
<sequence length="258" mass="29239">MFGLTTTRRLREEIDAHVVTSRRMITAWDDRDTAQKALNDEIDAHLATIRASLAAEQAAADPRPIEHPDELWSLIDWSLWGSGMGDTFRERLADTFLQAITPEDHAQALELIRWWTEDRGREPLGRRRYEDLKRRLHRALANVVRWRTEAHRARREARLLAEQLLNATSSQSTAARKVLGLPDEGPWQRAVDGLNALVDAEIPFCIEPDGRIAGLIGDERIEWDSEAGRWRLVHGDDADVTTTVDQVLTANVKADTDG</sequence>
<proteinExistence type="predicted"/>
<protein>
    <submittedName>
        <fullName evidence="1">Uncharacterized protein</fullName>
    </submittedName>
</protein>
<evidence type="ECO:0000313" key="2">
    <source>
        <dbReference type="Proteomes" id="UP000624183"/>
    </source>
</evidence>